<dbReference type="PANTHER" id="PTHR46300">
    <property type="entry name" value="P450, PUTATIVE (EUROFUNG)-RELATED-RELATED"/>
    <property type="match status" value="1"/>
</dbReference>
<organism evidence="15 16">
    <name type="scientific">Wolfiporia cocos (strain MD-104)</name>
    <name type="common">Brown rot fungus</name>
    <dbReference type="NCBI Taxonomy" id="742152"/>
    <lineage>
        <taxon>Eukaryota</taxon>
        <taxon>Fungi</taxon>
        <taxon>Dikarya</taxon>
        <taxon>Basidiomycota</taxon>
        <taxon>Agaricomycotina</taxon>
        <taxon>Agaricomycetes</taxon>
        <taxon>Polyporales</taxon>
        <taxon>Phaeolaceae</taxon>
        <taxon>Wolfiporia</taxon>
    </lineage>
</organism>
<keyword evidence="11 14" id="KW-0503">Monooxygenase</keyword>
<dbReference type="InterPro" id="IPR036396">
    <property type="entry name" value="Cyt_P450_sf"/>
</dbReference>
<evidence type="ECO:0000313" key="16">
    <source>
        <dbReference type="Proteomes" id="UP000218811"/>
    </source>
</evidence>
<gene>
    <name evidence="15" type="ORF">WOLCODRAFT_74715</name>
</gene>
<dbReference type="SUPFAM" id="SSF48264">
    <property type="entry name" value="Cytochrome P450"/>
    <property type="match status" value="1"/>
</dbReference>
<dbReference type="InterPro" id="IPR017972">
    <property type="entry name" value="Cyt_P450_CS"/>
</dbReference>
<reference evidence="15 16" key="1">
    <citation type="journal article" date="2012" name="Science">
        <title>The Paleozoic origin of enzymatic lignin decomposition reconstructed from 31 fungal genomes.</title>
        <authorList>
            <person name="Floudas D."/>
            <person name="Binder M."/>
            <person name="Riley R."/>
            <person name="Barry K."/>
            <person name="Blanchette R.A."/>
            <person name="Henrissat B."/>
            <person name="Martinez A.T."/>
            <person name="Otillar R."/>
            <person name="Spatafora J.W."/>
            <person name="Yadav J.S."/>
            <person name="Aerts A."/>
            <person name="Benoit I."/>
            <person name="Boyd A."/>
            <person name="Carlson A."/>
            <person name="Copeland A."/>
            <person name="Coutinho P.M."/>
            <person name="de Vries R.P."/>
            <person name="Ferreira P."/>
            <person name="Findley K."/>
            <person name="Foster B."/>
            <person name="Gaskell J."/>
            <person name="Glotzer D."/>
            <person name="Gorecki P."/>
            <person name="Heitman J."/>
            <person name="Hesse C."/>
            <person name="Hori C."/>
            <person name="Igarashi K."/>
            <person name="Jurgens J.A."/>
            <person name="Kallen N."/>
            <person name="Kersten P."/>
            <person name="Kohler A."/>
            <person name="Kuees U."/>
            <person name="Kumar T.K.A."/>
            <person name="Kuo A."/>
            <person name="LaButti K."/>
            <person name="Larrondo L.F."/>
            <person name="Lindquist E."/>
            <person name="Ling A."/>
            <person name="Lombard V."/>
            <person name="Lucas S."/>
            <person name="Lundell T."/>
            <person name="Martin R."/>
            <person name="McLaughlin D.J."/>
            <person name="Morgenstern I."/>
            <person name="Morin E."/>
            <person name="Murat C."/>
            <person name="Nagy L.G."/>
            <person name="Nolan M."/>
            <person name="Ohm R.A."/>
            <person name="Patyshakuliyeva A."/>
            <person name="Rokas A."/>
            <person name="Ruiz-Duenas F.J."/>
            <person name="Sabat G."/>
            <person name="Salamov A."/>
            <person name="Samejima M."/>
            <person name="Schmutz J."/>
            <person name="Slot J.C."/>
            <person name="St John F."/>
            <person name="Stenlid J."/>
            <person name="Sun H."/>
            <person name="Sun S."/>
            <person name="Syed K."/>
            <person name="Tsang A."/>
            <person name="Wiebenga A."/>
            <person name="Young D."/>
            <person name="Pisabarro A."/>
            <person name="Eastwood D.C."/>
            <person name="Martin F."/>
            <person name="Cullen D."/>
            <person name="Grigoriev I.V."/>
            <person name="Hibbett D.S."/>
        </authorList>
    </citation>
    <scope>NUCLEOTIDE SEQUENCE [LARGE SCALE GENOMIC DNA]</scope>
    <source>
        <strain evidence="15 16">MD-104</strain>
    </source>
</reference>
<evidence type="ECO:0000256" key="14">
    <source>
        <dbReference type="RuleBase" id="RU000461"/>
    </source>
</evidence>
<comment type="cofactor">
    <cofactor evidence="1 13">
        <name>heme</name>
        <dbReference type="ChEBI" id="CHEBI:30413"/>
    </cofactor>
</comment>
<keyword evidence="16" id="KW-1185">Reference proteome</keyword>
<dbReference type="GO" id="GO:0004497">
    <property type="term" value="F:monooxygenase activity"/>
    <property type="evidence" value="ECO:0007669"/>
    <property type="project" value="UniProtKB-KW"/>
</dbReference>
<name>A0A2H3JWJ0_WOLCO</name>
<evidence type="ECO:0000256" key="3">
    <source>
        <dbReference type="ARBA" id="ARBA00005179"/>
    </source>
</evidence>
<keyword evidence="12" id="KW-0472">Membrane</keyword>
<evidence type="ECO:0000256" key="5">
    <source>
        <dbReference type="ARBA" id="ARBA00022617"/>
    </source>
</evidence>
<evidence type="ECO:0000256" key="2">
    <source>
        <dbReference type="ARBA" id="ARBA00004167"/>
    </source>
</evidence>
<dbReference type="STRING" id="742152.A0A2H3JWJ0"/>
<dbReference type="OrthoDB" id="1103324at2759"/>
<dbReference type="PRINTS" id="PR00463">
    <property type="entry name" value="EP450I"/>
</dbReference>
<feature type="non-terminal residue" evidence="15">
    <location>
        <position position="1"/>
    </location>
</feature>
<dbReference type="GO" id="GO:0005506">
    <property type="term" value="F:iron ion binding"/>
    <property type="evidence" value="ECO:0007669"/>
    <property type="project" value="InterPro"/>
</dbReference>
<dbReference type="GO" id="GO:0016020">
    <property type="term" value="C:membrane"/>
    <property type="evidence" value="ECO:0007669"/>
    <property type="project" value="UniProtKB-SubCell"/>
</dbReference>
<evidence type="ECO:0000256" key="11">
    <source>
        <dbReference type="ARBA" id="ARBA00023033"/>
    </source>
</evidence>
<keyword evidence="8" id="KW-1133">Transmembrane helix</keyword>
<evidence type="ECO:0000256" key="8">
    <source>
        <dbReference type="ARBA" id="ARBA00022989"/>
    </source>
</evidence>
<sequence length="484" mass="54879">PLIPLLGNFHQLPPDYQEKTFAQWGAKYGDIIYAQFFMKPTIILNSVQAARDLLEKRSSKYSGRPHSVLQEELLGWDRFLVYIDYGDLWRKHRKWIHGFFNDKTALTAWQVIQHREVSVLLSSLVSSPARFETHLKRYSSALIMETVYGHTVRTTEDEYVHIMNEAMRRSVEGEGAATSLVDFIPILNHLPTWMPGAQFKREALVTKVIVREAGSRPYNMVKTQHGTGTAKPSVVESLIETSVREGSLDQDEIDIIGTGSALYGPGTDTTTTVMMTFFLAMTLHPETLRKAQEEVDRVVGPDRLPDFSDRESLPYTECIFKECHRWICPSPLGIPHRATEDDEYLGYHIPKGTMIIPNIWSVQKRPYAYVYLDPQAFRPERYLTMDSATAEYADPLEYTFGFGRRICPGRQFADTSVWLAIAGILATMTICKERDATGKEVIPEVAYTSGIVSHVHSFTCAILPRSEQAKRLISQTNLNIGMCG</sequence>
<dbReference type="PANTHER" id="PTHR46300:SF7">
    <property type="entry name" value="P450, PUTATIVE (EUROFUNG)-RELATED"/>
    <property type="match status" value="1"/>
</dbReference>
<comment type="subcellular location">
    <subcellularLocation>
        <location evidence="2">Membrane</location>
        <topology evidence="2">Single-pass membrane protein</topology>
    </subcellularLocation>
</comment>
<dbReference type="EMBL" id="KB468135">
    <property type="protein sequence ID" value="PCH43269.1"/>
    <property type="molecule type" value="Genomic_DNA"/>
</dbReference>
<dbReference type="OMA" id="AKLCFGD"/>
<evidence type="ECO:0000256" key="6">
    <source>
        <dbReference type="ARBA" id="ARBA00022692"/>
    </source>
</evidence>
<feature type="binding site" description="axial binding residue" evidence="13">
    <location>
        <position position="407"/>
    </location>
    <ligand>
        <name>heme</name>
        <dbReference type="ChEBI" id="CHEBI:30413"/>
    </ligand>
    <ligandPart>
        <name>Fe</name>
        <dbReference type="ChEBI" id="CHEBI:18248"/>
    </ligandPart>
</feature>
<evidence type="ECO:0000256" key="12">
    <source>
        <dbReference type="ARBA" id="ARBA00023136"/>
    </source>
</evidence>
<dbReference type="Pfam" id="PF00067">
    <property type="entry name" value="p450"/>
    <property type="match status" value="1"/>
</dbReference>
<evidence type="ECO:0000256" key="9">
    <source>
        <dbReference type="ARBA" id="ARBA00023002"/>
    </source>
</evidence>
<dbReference type="InterPro" id="IPR050364">
    <property type="entry name" value="Cytochrome_P450_fung"/>
</dbReference>
<evidence type="ECO:0000256" key="4">
    <source>
        <dbReference type="ARBA" id="ARBA00010617"/>
    </source>
</evidence>
<keyword evidence="7 13" id="KW-0479">Metal-binding</keyword>
<evidence type="ECO:0000256" key="13">
    <source>
        <dbReference type="PIRSR" id="PIRSR602401-1"/>
    </source>
</evidence>
<keyword evidence="9 14" id="KW-0560">Oxidoreductase</keyword>
<dbReference type="CDD" id="cd11065">
    <property type="entry name" value="CYP64-like"/>
    <property type="match status" value="1"/>
</dbReference>
<comment type="similarity">
    <text evidence="4 14">Belongs to the cytochrome P450 family.</text>
</comment>
<dbReference type="PROSITE" id="PS00086">
    <property type="entry name" value="CYTOCHROME_P450"/>
    <property type="match status" value="1"/>
</dbReference>
<dbReference type="Gene3D" id="1.10.630.10">
    <property type="entry name" value="Cytochrome P450"/>
    <property type="match status" value="1"/>
</dbReference>
<keyword evidence="5 13" id="KW-0349">Heme</keyword>
<protein>
    <submittedName>
        <fullName evidence="15">Cytochrome P450</fullName>
    </submittedName>
</protein>
<evidence type="ECO:0000256" key="7">
    <source>
        <dbReference type="ARBA" id="ARBA00022723"/>
    </source>
</evidence>
<evidence type="ECO:0000256" key="10">
    <source>
        <dbReference type="ARBA" id="ARBA00023004"/>
    </source>
</evidence>
<proteinExistence type="inferred from homology"/>
<evidence type="ECO:0000313" key="15">
    <source>
        <dbReference type="EMBL" id="PCH43269.1"/>
    </source>
</evidence>
<accession>A0A2H3JWJ0</accession>
<keyword evidence="10 13" id="KW-0408">Iron</keyword>
<dbReference type="InterPro" id="IPR002401">
    <property type="entry name" value="Cyt_P450_E_grp-I"/>
</dbReference>
<dbReference type="GO" id="GO:0016705">
    <property type="term" value="F:oxidoreductase activity, acting on paired donors, with incorporation or reduction of molecular oxygen"/>
    <property type="evidence" value="ECO:0007669"/>
    <property type="project" value="InterPro"/>
</dbReference>
<keyword evidence="6" id="KW-0812">Transmembrane</keyword>
<comment type="pathway">
    <text evidence="3">Secondary metabolite biosynthesis.</text>
</comment>
<dbReference type="Proteomes" id="UP000218811">
    <property type="component" value="Unassembled WGS sequence"/>
</dbReference>
<dbReference type="GO" id="GO:0020037">
    <property type="term" value="F:heme binding"/>
    <property type="evidence" value="ECO:0007669"/>
    <property type="project" value="InterPro"/>
</dbReference>
<evidence type="ECO:0000256" key="1">
    <source>
        <dbReference type="ARBA" id="ARBA00001971"/>
    </source>
</evidence>
<dbReference type="InterPro" id="IPR001128">
    <property type="entry name" value="Cyt_P450"/>
</dbReference>
<dbReference type="AlphaFoldDB" id="A0A2H3JWJ0"/>